<evidence type="ECO:0000259" key="2">
    <source>
        <dbReference type="Pfam" id="PF00016"/>
    </source>
</evidence>
<accession>A0A158DNV4</accession>
<dbReference type="AlphaFoldDB" id="A0A158DNV4"/>
<dbReference type="Pfam" id="PF02788">
    <property type="entry name" value="RuBisCO_large_N"/>
    <property type="match status" value="1"/>
</dbReference>
<dbReference type="Gene3D" id="3.30.70.150">
    <property type="entry name" value="RuBisCO large subunit, N-terminal domain"/>
    <property type="match status" value="1"/>
</dbReference>
<dbReference type="SFLD" id="SFLDG00301">
    <property type="entry name" value="RuBisCO-like_proteins"/>
    <property type="match status" value="1"/>
</dbReference>
<dbReference type="SFLD" id="SFLDS00014">
    <property type="entry name" value="RuBisCO"/>
    <property type="match status" value="1"/>
</dbReference>
<sequence>MSKNSNSRAEFTARYFVESSVPIAKAAEVIAGEQSSGTFLALPGETDALKERARARVARVDSLPPVLEPSLKSAYAERKEPAKLYYRGEIDIAFPIDNVGANLPALLSTIAGNLFELGEITGLRLLDIDMPDDYARRFAGPAFGIDGTRRLAGVHARPLIGTIIKPSIGLLPDETARIVDDLCAADIDFIKDDELLADPAYASFDARLAAVMPVLRKHADRLGRMPMYAINISGTIDEMLRRHDQVLEAGGTCVMVCVNWVGFAGVEHVRRHAQLPIHGHRNGWGAFTRYPQLGFSFTAYQKLWRLAGVDHLHVNGVRSKFWEPDASVIDSARACLAPFAGVRPVMPVFSSGQWASQAPDLFGALRSVDLMHLAGGGIIGHPQGIAAGVASMREGWEAAVEGVDLNTYAKTHPALLAALSHFKAI</sequence>
<dbReference type="Gene3D" id="3.20.20.110">
    <property type="entry name" value="Ribulose bisphosphate carboxylase, large subunit, C-terminal domain"/>
    <property type="match status" value="1"/>
</dbReference>
<dbReference type="RefSeq" id="WP_062608944.1">
    <property type="nucleotide sequence ID" value="NZ_FCOX02000034.1"/>
</dbReference>
<dbReference type="PANTHER" id="PTHR42704:SF17">
    <property type="entry name" value="RIBULOSE BISPHOSPHATE CARBOXYLASE LARGE CHAIN"/>
    <property type="match status" value="1"/>
</dbReference>
<name>A0A158DNV4_9BURK</name>
<evidence type="ECO:0000313" key="4">
    <source>
        <dbReference type="EMBL" id="SAK96274.1"/>
    </source>
</evidence>
<dbReference type="SUPFAM" id="SSF51649">
    <property type="entry name" value="RuBisCo, C-terminal domain"/>
    <property type="match status" value="1"/>
</dbReference>
<comment type="caution">
    <text evidence="4">The sequence shown here is derived from an EMBL/GenBank/DDBJ whole genome shotgun (WGS) entry which is preliminary data.</text>
</comment>
<protein>
    <submittedName>
        <fullName evidence="4">Ribulose bisphosphate carboxylase-like protein</fullName>
    </submittedName>
</protein>
<dbReference type="Pfam" id="PF00016">
    <property type="entry name" value="RuBisCO_large"/>
    <property type="match status" value="1"/>
</dbReference>
<dbReference type="Proteomes" id="UP000071859">
    <property type="component" value="Unassembled WGS sequence"/>
</dbReference>
<dbReference type="InterPro" id="IPR000685">
    <property type="entry name" value="RuBisCO_lsu_C"/>
</dbReference>
<evidence type="ECO:0000313" key="5">
    <source>
        <dbReference type="Proteomes" id="UP000071859"/>
    </source>
</evidence>
<dbReference type="SUPFAM" id="SSF54966">
    <property type="entry name" value="RuBisCO, large subunit, small (N-terminal) domain"/>
    <property type="match status" value="1"/>
</dbReference>
<evidence type="ECO:0000256" key="1">
    <source>
        <dbReference type="RuleBase" id="RU003834"/>
    </source>
</evidence>
<dbReference type="InterPro" id="IPR036376">
    <property type="entry name" value="RuBisCO_lsu_C_sf"/>
</dbReference>
<dbReference type="CDD" id="cd08207">
    <property type="entry name" value="RLP_NonPhot"/>
    <property type="match status" value="1"/>
</dbReference>
<dbReference type="GO" id="GO:0016984">
    <property type="term" value="F:ribulose-bisphosphate carboxylase activity"/>
    <property type="evidence" value="ECO:0007669"/>
    <property type="project" value="InterPro"/>
</dbReference>
<evidence type="ECO:0000259" key="3">
    <source>
        <dbReference type="Pfam" id="PF02788"/>
    </source>
</evidence>
<reference evidence="4" key="1">
    <citation type="submission" date="2016-01" db="EMBL/GenBank/DDBJ databases">
        <authorList>
            <person name="Peeters C."/>
        </authorList>
    </citation>
    <scope>NUCLEOTIDE SEQUENCE</scope>
    <source>
        <strain evidence="4">LMG 29321</strain>
    </source>
</reference>
<organism evidence="4 5">
    <name type="scientific">Caballeronia calidae</name>
    <dbReference type="NCBI Taxonomy" id="1777139"/>
    <lineage>
        <taxon>Bacteria</taxon>
        <taxon>Pseudomonadati</taxon>
        <taxon>Pseudomonadota</taxon>
        <taxon>Betaproteobacteria</taxon>
        <taxon>Burkholderiales</taxon>
        <taxon>Burkholderiaceae</taxon>
        <taxon>Caballeronia</taxon>
    </lineage>
</organism>
<dbReference type="OrthoDB" id="9770811at2"/>
<keyword evidence="5" id="KW-1185">Reference proteome</keyword>
<gene>
    <name evidence="4" type="ORF">AWB78_05419</name>
</gene>
<proteinExistence type="inferred from homology"/>
<comment type="similarity">
    <text evidence="1">Belongs to the RuBisCO large chain family.</text>
</comment>
<dbReference type="GO" id="GO:0015977">
    <property type="term" value="P:carbon fixation"/>
    <property type="evidence" value="ECO:0007669"/>
    <property type="project" value="InterPro"/>
</dbReference>
<dbReference type="PANTHER" id="PTHR42704">
    <property type="entry name" value="RIBULOSE BISPHOSPHATE CARBOXYLASE"/>
    <property type="match status" value="1"/>
</dbReference>
<feature type="domain" description="Ribulose bisphosphate carboxylase large subunit C-terminal" evidence="2">
    <location>
        <begin position="144"/>
        <end position="421"/>
    </location>
</feature>
<feature type="domain" description="Ribulose bisphosphate carboxylase large subunit ferrodoxin-like N-terminal" evidence="3">
    <location>
        <begin position="19"/>
        <end position="134"/>
    </location>
</feature>
<dbReference type="InterPro" id="IPR036422">
    <property type="entry name" value="RuBisCO_lsu_N_sf"/>
</dbReference>
<dbReference type="GO" id="GO:0000287">
    <property type="term" value="F:magnesium ion binding"/>
    <property type="evidence" value="ECO:0007669"/>
    <property type="project" value="InterPro"/>
</dbReference>
<dbReference type="EMBL" id="FCOX02000034">
    <property type="protein sequence ID" value="SAK96274.1"/>
    <property type="molecule type" value="Genomic_DNA"/>
</dbReference>
<dbReference type="InterPro" id="IPR033966">
    <property type="entry name" value="RuBisCO"/>
</dbReference>
<dbReference type="InterPro" id="IPR017443">
    <property type="entry name" value="RuBisCO_lsu_fd_N"/>
</dbReference>